<evidence type="ECO:0000259" key="1">
    <source>
        <dbReference type="Pfam" id="PF13614"/>
    </source>
</evidence>
<sequence>MSIADRLEAIGLKMQEEQSNLREALKERSLMHVSDDEIEGMDRRIYNHCLNKTQLRTIVGGSRPTFNKLIDRAVAEGIISQPIEQNRSHLFTRQHCNDLIDFLGMSRYSDNFDPIAVLFQNHKGGTGKSTTAITLAEATALDLDTNANVLLIDLDPQGSSSKDLIQTADDDDLFLTMADLLCCDYEDGDVTELLNNGLEYKEIVMATPFSTHLPNLDVISAFPSDEKFSDYYFTLPEDSKESLLSKFSKEVLPLLKEKYDIIIIDMPPQDSPITWSANEAADCLFIPITPHTYDYASTTNYMLSLSTRLKQLPRKGDQIKWAKVMVVNYNAKNLPEKQIVDKLLRAVGSNMFTSHIAHSTAFIAATEAGRGVLDVAKSEELCSKGQYELAVDSIKAAYSQFISEIKSVSGK</sequence>
<dbReference type="AlphaFoldDB" id="V5FNP0"/>
<dbReference type="EMBL" id="BAUJ01000074">
    <property type="protein sequence ID" value="GAD91211.1"/>
    <property type="molecule type" value="Genomic_DNA"/>
</dbReference>
<evidence type="ECO:0000313" key="2">
    <source>
        <dbReference type="EMBL" id="GAD91211.1"/>
    </source>
</evidence>
<reference evidence="2 3" key="2">
    <citation type="submission" date="2013-11" db="EMBL/GenBank/DDBJ databases">
        <title>Whole genome shotgun sequence of Vibrio halioticoli NBRC 102217.</title>
        <authorList>
            <person name="Isaki S."/>
            <person name="Kimura A."/>
            <person name="Ohji S."/>
            <person name="Hosoyama A."/>
            <person name="Fujita N."/>
            <person name="Hashimoto M."/>
            <person name="Hosoyama Y."/>
            <person name="Yamazoe A."/>
        </authorList>
    </citation>
    <scope>NUCLEOTIDE SEQUENCE [LARGE SCALE GENOMIC DNA]</scope>
    <source>
        <strain evidence="2 3">NBRC 102217</strain>
    </source>
</reference>
<evidence type="ECO:0000313" key="3">
    <source>
        <dbReference type="Proteomes" id="UP000017800"/>
    </source>
</evidence>
<dbReference type="InterPro" id="IPR025669">
    <property type="entry name" value="AAA_dom"/>
</dbReference>
<dbReference type="Gene3D" id="3.40.50.300">
    <property type="entry name" value="P-loop containing nucleotide triphosphate hydrolases"/>
    <property type="match status" value="1"/>
</dbReference>
<protein>
    <recommendedName>
        <fullName evidence="1">AAA domain-containing protein</fullName>
    </recommendedName>
</protein>
<dbReference type="Proteomes" id="UP000017800">
    <property type="component" value="Unassembled WGS sequence"/>
</dbReference>
<dbReference type="CDD" id="cd02042">
    <property type="entry name" value="ParAB_family"/>
    <property type="match status" value="1"/>
</dbReference>
<dbReference type="InterPro" id="IPR027417">
    <property type="entry name" value="P-loop_NTPase"/>
</dbReference>
<dbReference type="PANTHER" id="PTHR13696:SF98">
    <property type="entry name" value="PLASMID PARTITION PROTEIN A"/>
    <property type="match status" value="1"/>
</dbReference>
<organism evidence="2 3">
    <name type="scientific">Vibrio halioticoli NBRC 102217</name>
    <dbReference type="NCBI Taxonomy" id="1219072"/>
    <lineage>
        <taxon>Bacteria</taxon>
        <taxon>Pseudomonadati</taxon>
        <taxon>Pseudomonadota</taxon>
        <taxon>Gammaproteobacteria</taxon>
        <taxon>Vibrionales</taxon>
        <taxon>Vibrionaceae</taxon>
        <taxon>Vibrio</taxon>
    </lineage>
</organism>
<reference evidence="2 3" key="1">
    <citation type="submission" date="2013-10" db="EMBL/GenBank/DDBJ databases">
        <authorList>
            <person name="Ichikawa N."/>
            <person name="Kimura A."/>
            <person name="Ohji S."/>
            <person name="Hosoyama A."/>
            <person name="Fujita N."/>
        </authorList>
    </citation>
    <scope>NUCLEOTIDE SEQUENCE [LARGE SCALE GENOMIC DNA]</scope>
    <source>
        <strain evidence="2 3">NBRC 102217</strain>
    </source>
</reference>
<gene>
    <name evidence="2" type="ORF">VHA01S_074_00020</name>
</gene>
<feature type="domain" description="AAA" evidence="1">
    <location>
        <begin position="118"/>
        <end position="295"/>
    </location>
</feature>
<dbReference type="SUPFAM" id="SSF52540">
    <property type="entry name" value="P-loop containing nucleoside triphosphate hydrolases"/>
    <property type="match status" value="1"/>
</dbReference>
<keyword evidence="3" id="KW-1185">Reference proteome</keyword>
<dbReference type="eggNOG" id="COG1192">
    <property type="taxonomic scope" value="Bacteria"/>
</dbReference>
<dbReference type="OrthoDB" id="6289637at2"/>
<dbReference type="Pfam" id="PF13614">
    <property type="entry name" value="AAA_31"/>
    <property type="match status" value="1"/>
</dbReference>
<dbReference type="PANTHER" id="PTHR13696">
    <property type="entry name" value="P-LOOP CONTAINING NUCLEOSIDE TRIPHOSPHATE HYDROLASE"/>
    <property type="match status" value="1"/>
</dbReference>
<accession>V5FNP0</accession>
<dbReference type="RefSeq" id="WP_023405503.1">
    <property type="nucleotide sequence ID" value="NZ_BAUJ01000074.1"/>
</dbReference>
<comment type="caution">
    <text evidence="2">The sequence shown here is derived from an EMBL/GenBank/DDBJ whole genome shotgun (WGS) entry which is preliminary data.</text>
</comment>
<proteinExistence type="predicted"/>
<dbReference type="InterPro" id="IPR050678">
    <property type="entry name" value="DNA_Partitioning_ATPase"/>
</dbReference>
<name>V5FNP0_9VIBR</name>